<protein>
    <recommendedName>
        <fullName evidence="11">Major facilitator superfamily (MFS) profile domain-containing protein</fullName>
    </recommendedName>
</protein>
<comment type="similarity">
    <text evidence="8">Belongs to the major facilitator superfamily. Sodium/anion cotransporter (TC 2.A.1.14) family.</text>
</comment>
<feature type="transmembrane region" description="Helical" evidence="10">
    <location>
        <begin position="560"/>
        <end position="584"/>
    </location>
</feature>
<feature type="compositionally biased region" description="Polar residues" evidence="9">
    <location>
        <begin position="148"/>
        <end position="170"/>
    </location>
</feature>
<keyword evidence="6 10" id="KW-1133">Transmembrane helix</keyword>
<comment type="subcellular location">
    <subcellularLocation>
        <location evidence="1">Plastid</location>
        <location evidence="1">Chloroplast membrane</location>
        <topology evidence="1">Multi-pass membrane protein</topology>
    </subcellularLocation>
</comment>
<evidence type="ECO:0000256" key="4">
    <source>
        <dbReference type="ARBA" id="ARBA00022692"/>
    </source>
</evidence>
<reference evidence="12" key="1">
    <citation type="submission" date="2021-08" db="EMBL/GenBank/DDBJ databases">
        <title>WGS assembly of Ceratopteris richardii.</title>
        <authorList>
            <person name="Marchant D.B."/>
            <person name="Chen G."/>
            <person name="Jenkins J."/>
            <person name="Shu S."/>
            <person name="Leebens-Mack J."/>
            <person name="Grimwood J."/>
            <person name="Schmutz J."/>
            <person name="Soltis P."/>
            <person name="Soltis D."/>
            <person name="Chen Z.-H."/>
        </authorList>
    </citation>
    <scope>NUCLEOTIDE SEQUENCE</scope>
    <source>
        <strain evidence="12">Whitten #5841</strain>
        <tissue evidence="12">Leaf</tissue>
    </source>
</reference>
<dbReference type="InterPro" id="IPR020846">
    <property type="entry name" value="MFS_dom"/>
</dbReference>
<dbReference type="Gene3D" id="1.20.1250.20">
    <property type="entry name" value="MFS general substrate transporter like domains"/>
    <property type="match status" value="2"/>
</dbReference>
<feature type="transmembrane region" description="Helical" evidence="10">
    <location>
        <begin position="257"/>
        <end position="281"/>
    </location>
</feature>
<evidence type="ECO:0000256" key="3">
    <source>
        <dbReference type="ARBA" id="ARBA00022640"/>
    </source>
</evidence>
<dbReference type="PANTHER" id="PTHR11662">
    <property type="entry name" value="SOLUTE CARRIER FAMILY 17"/>
    <property type="match status" value="1"/>
</dbReference>
<dbReference type="CDD" id="cd17380">
    <property type="entry name" value="MFS_SLC17A9_like"/>
    <property type="match status" value="1"/>
</dbReference>
<evidence type="ECO:0000256" key="10">
    <source>
        <dbReference type="SAM" id="Phobius"/>
    </source>
</evidence>
<feature type="transmembrane region" description="Helical" evidence="10">
    <location>
        <begin position="468"/>
        <end position="489"/>
    </location>
</feature>
<evidence type="ECO:0000313" key="12">
    <source>
        <dbReference type="EMBL" id="KAH7298769.1"/>
    </source>
</evidence>
<dbReference type="OrthoDB" id="2250022at2759"/>
<evidence type="ECO:0000256" key="7">
    <source>
        <dbReference type="ARBA" id="ARBA00023136"/>
    </source>
</evidence>
<dbReference type="AlphaFoldDB" id="A0A8T2RQK2"/>
<feature type="transmembrane region" description="Helical" evidence="10">
    <location>
        <begin position="527"/>
        <end position="548"/>
    </location>
</feature>
<feature type="transmembrane region" description="Helical" evidence="10">
    <location>
        <begin position="350"/>
        <end position="370"/>
    </location>
</feature>
<dbReference type="GO" id="GO:0005315">
    <property type="term" value="F:phosphate transmembrane transporter activity"/>
    <property type="evidence" value="ECO:0007669"/>
    <property type="project" value="UniProtKB-ARBA"/>
</dbReference>
<feature type="compositionally biased region" description="Basic and acidic residues" evidence="9">
    <location>
        <begin position="136"/>
        <end position="146"/>
    </location>
</feature>
<feature type="compositionally biased region" description="Polar residues" evidence="9">
    <location>
        <begin position="107"/>
        <end position="135"/>
    </location>
</feature>
<dbReference type="Proteomes" id="UP000825935">
    <property type="component" value="Chromosome 25"/>
</dbReference>
<dbReference type="EMBL" id="CM035430">
    <property type="protein sequence ID" value="KAH7298769.1"/>
    <property type="molecule type" value="Genomic_DNA"/>
</dbReference>
<evidence type="ECO:0000256" key="6">
    <source>
        <dbReference type="ARBA" id="ARBA00022989"/>
    </source>
</evidence>
<sequence length="622" mass="67473">MDTILCRIGTWEGYGEPKSLLDSAGKQSPKSSCNFIRHCKLKNPYSRRVRFGLSIGLPIRSCIQDERCTQSLSTSSLDERLHARIPTAGSLDRGGEGPRKRFREDASNSSGVCASNGGDNDNGSTSTNYHVSNASHHSEMQKRDGVNEAQSSNGTANTLKETTTSMSDGEISSNNATVGLYVNGGPWIKIPHRYKLVLTTSLAFVICNMDKVNLSVAIIPMSNQLHWNASTAGLVQSSFFWGYTLSQIPGGWLATKLTGGIVLLAGVGIWSLATAIVPFVASFIPALLFSRLIVGLGEGVSPSAATDLIARNIPPTERSRAVAFVFNGLNVGSIIGLVLAPGIIEHFGWESVFCIFGVLGVFWCFGYMIFMASKNPLKSEQGEPRKPTFENPEFKTYGKALEEDKKSSFISEHERIPWKAFFRSSAVWAMIYTHFCGNWGHYCIMAWLPTYFSDKLNLSLTNAALVSVIPPLGGMLVSSFAAPMADNLISRGVNVTFVRKLCQSIAFLSPTAGMTLCSLDLGLSPWVTASIITSSLALSSFALGGLYCTHQDISPRYASILLGITNTAGAIPGILGVYLTGVLLDETNSWQMALFDPCIFFWITGTIVWNLFASSEPRNFES</sequence>
<proteinExistence type="inferred from homology"/>
<evidence type="ECO:0000256" key="8">
    <source>
        <dbReference type="ARBA" id="ARBA00024362"/>
    </source>
</evidence>
<comment type="caution">
    <text evidence="12">The sequence shown here is derived from an EMBL/GenBank/DDBJ whole genome shotgun (WGS) entry which is preliminary data.</text>
</comment>
<organism evidence="12 13">
    <name type="scientific">Ceratopteris richardii</name>
    <name type="common">Triangle waterfern</name>
    <dbReference type="NCBI Taxonomy" id="49495"/>
    <lineage>
        <taxon>Eukaryota</taxon>
        <taxon>Viridiplantae</taxon>
        <taxon>Streptophyta</taxon>
        <taxon>Embryophyta</taxon>
        <taxon>Tracheophyta</taxon>
        <taxon>Polypodiopsida</taxon>
        <taxon>Polypodiidae</taxon>
        <taxon>Polypodiales</taxon>
        <taxon>Pteridineae</taxon>
        <taxon>Pteridaceae</taxon>
        <taxon>Parkerioideae</taxon>
        <taxon>Ceratopteris</taxon>
    </lineage>
</organism>
<dbReference type="FunFam" id="1.20.1250.20:FF:000213">
    <property type="entry name" value="Probable anion transporter 6, chloroplastic"/>
    <property type="match status" value="1"/>
</dbReference>
<evidence type="ECO:0000256" key="2">
    <source>
        <dbReference type="ARBA" id="ARBA00022528"/>
    </source>
</evidence>
<gene>
    <name evidence="12" type="ORF">KP509_25G058500</name>
</gene>
<dbReference type="OMA" id="YNEQSQM"/>
<dbReference type="InterPro" id="IPR011701">
    <property type="entry name" value="MFS"/>
</dbReference>
<feature type="transmembrane region" description="Helical" evidence="10">
    <location>
        <begin position="590"/>
        <end position="612"/>
    </location>
</feature>
<dbReference type="PROSITE" id="PS50850">
    <property type="entry name" value="MFS"/>
    <property type="match status" value="1"/>
</dbReference>
<feature type="region of interest" description="Disordered" evidence="9">
    <location>
        <begin position="79"/>
        <end position="170"/>
    </location>
</feature>
<evidence type="ECO:0000256" key="9">
    <source>
        <dbReference type="SAM" id="MobiDB-lite"/>
    </source>
</evidence>
<keyword evidence="3" id="KW-0934">Plastid</keyword>
<evidence type="ECO:0000313" key="13">
    <source>
        <dbReference type="Proteomes" id="UP000825935"/>
    </source>
</evidence>
<feature type="compositionally biased region" description="Basic and acidic residues" evidence="9">
    <location>
        <begin position="93"/>
        <end position="106"/>
    </location>
</feature>
<dbReference type="PANTHER" id="PTHR11662:SF243">
    <property type="entry name" value="ANION TRANSPORTER 6, CHLOROPLASTIC-RELATED"/>
    <property type="match status" value="1"/>
</dbReference>
<feature type="transmembrane region" description="Helical" evidence="10">
    <location>
        <begin position="425"/>
        <end position="448"/>
    </location>
</feature>
<dbReference type="Pfam" id="PF07690">
    <property type="entry name" value="MFS_1"/>
    <property type="match status" value="1"/>
</dbReference>
<feature type="transmembrane region" description="Helical" evidence="10">
    <location>
        <begin position="501"/>
        <end position="521"/>
    </location>
</feature>
<feature type="domain" description="Major facilitator superfamily (MFS) profile" evidence="11">
    <location>
        <begin position="196"/>
        <end position="622"/>
    </location>
</feature>
<dbReference type="InterPro" id="IPR036259">
    <property type="entry name" value="MFS_trans_sf"/>
</dbReference>
<keyword evidence="13" id="KW-1185">Reference proteome</keyword>
<name>A0A8T2RQK2_CERRI</name>
<evidence type="ECO:0000259" key="11">
    <source>
        <dbReference type="PROSITE" id="PS50850"/>
    </source>
</evidence>
<dbReference type="GO" id="GO:0031969">
    <property type="term" value="C:chloroplast membrane"/>
    <property type="evidence" value="ECO:0007669"/>
    <property type="project" value="UniProtKB-SubCell"/>
</dbReference>
<evidence type="ECO:0000256" key="5">
    <source>
        <dbReference type="ARBA" id="ARBA00022946"/>
    </source>
</evidence>
<feature type="transmembrane region" description="Helical" evidence="10">
    <location>
        <begin position="322"/>
        <end position="344"/>
    </location>
</feature>
<keyword evidence="7 10" id="KW-0472">Membrane</keyword>
<dbReference type="InterPro" id="IPR044777">
    <property type="entry name" value="SLC17A9-like"/>
</dbReference>
<evidence type="ECO:0000256" key="1">
    <source>
        <dbReference type="ARBA" id="ARBA00004508"/>
    </source>
</evidence>
<keyword evidence="5" id="KW-0809">Transit peptide</keyword>
<keyword evidence="4 10" id="KW-0812">Transmembrane</keyword>
<dbReference type="FunFam" id="1.20.1250.20:FF:000272">
    <property type="entry name" value="Probable anion transporter 6, chloroplastic"/>
    <property type="match status" value="1"/>
</dbReference>
<keyword evidence="2" id="KW-0150">Chloroplast</keyword>
<dbReference type="InterPro" id="IPR050382">
    <property type="entry name" value="MFS_Na/Anion_cotransporter"/>
</dbReference>
<accession>A0A8T2RQK2</accession>
<dbReference type="SUPFAM" id="SSF103473">
    <property type="entry name" value="MFS general substrate transporter"/>
    <property type="match status" value="1"/>
</dbReference>